<evidence type="ECO:0000313" key="2">
    <source>
        <dbReference type="Proteomes" id="UP000814140"/>
    </source>
</evidence>
<dbReference type="EMBL" id="MU277195">
    <property type="protein sequence ID" value="KAI0065468.1"/>
    <property type="molecule type" value="Genomic_DNA"/>
</dbReference>
<gene>
    <name evidence="1" type="ORF">BV25DRAFT_1913517</name>
</gene>
<keyword evidence="2" id="KW-1185">Reference proteome</keyword>
<reference evidence="1" key="2">
    <citation type="journal article" date="2022" name="New Phytol.">
        <title>Evolutionary transition to the ectomycorrhizal habit in the genomes of a hyperdiverse lineage of mushroom-forming fungi.</title>
        <authorList>
            <person name="Looney B."/>
            <person name="Miyauchi S."/>
            <person name="Morin E."/>
            <person name="Drula E."/>
            <person name="Courty P.E."/>
            <person name="Kohler A."/>
            <person name="Kuo A."/>
            <person name="LaButti K."/>
            <person name="Pangilinan J."/>
            <person name="Lipzen A."/>
            <person name="Riley R."/>
            <person name="Andreopoulos W."/>
            <person name="He G."/>
            <person name="Johnson J."/>
            <person name="Nolan M."/>
            <person name="Tritt A."/>
            <person name="Barry K.W."/>
            <person name="Grigoriev I.V."/>
            <person name="Nagy L.G."/>
            <person name="Hibbett D."/>
            <person name="Henrissat B."/>
            <person name="Matheny P.B."/>
            <person name="Labbe J."/>
            <person name="Martin F.M."/>
        </authorList>
    </citation>
    <scope>NUCLEOTIDE SEQUENCE</scope>
    <source>
        <strain evidence="1">HHB10654</strain>
    </source>
</reference>
<name>A0ACB8TBE1_9AGAM</name>
<dbReference type="Proteomes" id="UP000814140">
    <property type="component" value="Unassembled WGS sequence"/>
</dbReference>
<sequence>MGRLSFRKFLADQYDPLPPVEPQDLSGQTVLVVGANVGLGYEAAKHFAAMKPGKLILACRTVEKGKEAAHTIKEATGFENIEARAVDLSVFQSVIDFAEKMVQEEDRLDIYVYNAGISTRTYARTADDWEKTLQVNDLSSALLTILLLPLLLKSAAKSKFSPRAVIVASDVHYWAKLTPEELASPNLLETLNDKEHCTPKVMASRYYISKLLNVFFVRELASRLPPDSPLTVNAVNPGFCYSSLNRELRFPVTLFLTVFRVLVARTTEVGSRALVWAATGARHREQDLRGAFVSDASVKEPSDFVLSEEGARVQKQLWNEIVDVLAKVSPKFKTILDEHLSGK</sequence>
<protein>
    <submittedName>
        <fullName evidence="1">NAD(P)-binding protein</fullName>
    </submittedName>
</protein>
<comment type="caution">
    <text evidence="1">The sequence shown here is derived from an EMBL/GenBank/DDBJ whole genome shotgun (WGS) entry which is preliminary data.</text>
</comment>
<proteinExistence type="predicted"/>
<accession>A0ACB8TBE1</accession>
<evidence type="ECO:0000313" key="1">
    <source>
        <dbReference type="EMBL" id="KAI0065468.1"/>
    </source>
</evidence>
<reference evidence="1" key="1">
    <citation type="submission" date="2021-03" db="EMBL/GenBank/DDBJ databases">
        <authorList>
            <consortium name="DOE Joint Genome Institute"/>
            <person name="Ahrendt S."/>
            <person name="Looney B.P."/>
            <person name="Miyauchi S."/>
            <person name="Morin E."/>
            <person name="Drula E."/>
            <person name="Courty P.E."/>
            <person name="Chicoki N."/>
            <person name="Fauchery L."/>
            <person name="Kohler A."/>
            <person name="Kuo A."/>
            <person name="Labutti K."/>
            <person name="Pangilinan J."/>
            <person name="Lipzen A."/>
            <person name="Riley R."/>
            <person name="Andreopoulos W."/>
            <person name="He G."/>
            <person name="Johnson J."/>
            <person name="Barry K.W."/>
            <person name="Grigoriev I.V."/>
            <person name="Nagy L."/>
            <person name="Hibbett D."/>
            <person name="Henrissat B."/>
            <person name="Matheny P.B."/>
            <person name="Labbe J."/>
            <person name="Martin F."/>
        </authorList>
    </citation>
    <scope>NUCLEOTIDE SEQUENCE</scope>
    <source>
        <strain evidence="1">HHB10654</strain>
    </source>
</reference>
<organism evidence="1 2">
    <name type="scientific">Artomyces pyxidatus</name>
    <dbReference type="NCBI Taxonomy" id="48021"/>
    <lineage>
        <taxon>Eukaryota</taxon>
        <taxon>Fungi</taxon>
        <taxon>Dikarya</taxon>
        <taxon>Basidiomycota</taxon>
        <taxon>Agaricomycotina</taxon>
        <taxon>Agaricomycetes</taxon>
        <taxon>Russulales</taxon>
        <taxon>Auriscalpiaceae</taxon>
        <taxon>Artomyces</taxon>
    </lineage>
</organism>